<organism evidence="1 2">
    <name type="scientific">Sphingobium terrigena</name>
    <dbReference type="NCBI Taxonomy" id="2304063"/>
    <lineage>
        <taxon>Bacteria</taxon>
        <taxon>Pseudomonadati</taxon>
        <taxon>Pseudomonadota</taxon>
        <taxon>Alphaproteobacteria</taxon>
        <taxon>Sphingomonadales</taxon>
        <taxon>Sphingomonadaceae</taxon>
        <taxon>Sphingobium</taxon>
    </lineage>
</organism>
<dbReference type="OrthoDB" id="9815326at2"/>
<accession>A0A418YPM6</accession>
<evidence type="ECO:0000313" key="1">
    <source>
        <dbReference type="EMBL" id="RJG53288.1"/>
    </source>
</evidence>
<dbReference type="GO" id="GO:0016787">
    <property type="term" value="F:hydrolase activity"/>
    <property type="evidence" value="ECO:0007669"/>
    <property type="project" value="UniProtKB-KW"/>
</dbReference>
<dbReference type="SUPFAM" id="SSF53187">
    <property type="entry name" value="Zn-dependent exopeptidases"/>
    <property type="match status" value="1"/>
</dbReference>
<comment type="caution">
    <text evidence="1">The sequence shown here is derived from an EMBL/GenBank/DDBJ whole genome shotgun (WGS) entry which is preliminary data.</text>
</comment>
<protein>
    <submittedName>
        <fullName evidence="1">N-formylglutamate amidohydrolase</fullName>
    </submittedName>
</protein>
<sequence length="259" mass="27876">MAKGVANELLGLNDPAPFGLFNAAGASPFLLIGDHAGAAIPEALGDLGLCDADRRRHIAIDIGVHGLGHRLAERLDAPFLHQIYSRLVIDCNRNPARDDAIPVVSDGSRISGNEGLNEAARAVRVAAIHAPYHQAISERIDARRAAGRDTILLSLHSFTPVMGGIARPWEVGVLHWLGCTHFAHAMLAALRDTAALTVGDNVPYAMDATDFTVPFHAFPRDLAYAEIEVRQDLITSVEGRMLWADHLAQAAKDALQRIS</sequence>
<dbReference type="AlphaFoldDB" id="A0A418YPM6"/>
<dbReference type="Proteomes" id="UP000283469">
    <property type="component" value="Unassembled WGS sequence"/>
</dbReference>
<proteinExistence type="predicted"/>
<gene>
    <name evidence="1" type="ORF">D0Z70_16920</name>
</gene>
<dbReference type="RefSeq" id="WP_119748500.1">
    <property type="nucleotide sequence ID" value="NZ_QVRA01000017.1"/>
</dbReference>
<dbReference type="EMBL" id="QVRA01000017">
    <property type="protein sequence ID" value="RJG53288.1"/>
    <property type="molecule type" value="Genomic_DNA"/>
</dbReference>
<keyword evidence="2" id="KW-1185">Reference proteome</keyword>
<dbReference type="InterPro" id="IPR007709">
    <property type="entry name" value="N-FG_amidohydro"/>
</dbReference>
<keyword evidence="1" id="KW-0378">Hydrolase</keyword>
<dbReference type="InterPro" id="IPR011227">
    <property type="entry name" value="UCP029730"/>
</dbReference>
<dbReference type="PIRSF" id="PIRSF029730">
    <property type="entry name" value="UCP029730"/>
    <property type="match status" value="1"/>
</dbReference>
<name>A0A418YPM6_9SPHN</name>
<dbReference type="Pfam" id="PF05013">
    <property type="entry name" value="FGase"/>
    <property type="match status" value="1"/>
</dbReference>
<evidence type="ECO:0000313" key="2">
    <source>
        <dbReference type="Proteomes" id="UP000283469"/>
    </source>
</evidence>
<reference evidence="1 2" key="1">
    <citation type="submission" date="2018-08" db="EMBL/GenBank/DDBJ databases">
        <title>Sphingobium sp. EO9.</title>
        <authorList>
            <person name="Park Y."/>
            <person name="Kim K.H."/>
            <person name="Jeon C.O."/>
        </authorList>
    </citation>
    <scope>NUCLEOTIDE SEQUENCE [LARGE SCALE GENOMIC DNA]</scope>
    <source>
        <strain evidence="1 2">EO9</strain>
    </source>
</reference>
<dbReference type="Gene3D" id="3.40.630.40">
    <property type="entry name" value="Zn-dependent exopeptidases"/>
    <property type="match status" value="1"/>
</dbReference>